<feature type="compositionally biased region" description="Low complexity" evidence="1">
    <location>
        <begin position="88"/>
        <end position="115"/>
    </location>
</feature>
<reference evidence="2 3" key="1">
    <citation type="submission" date="2015-07" db="EMBL/GenBank/DDBJ databases">
        <title>Comparative genomics of the Sigatoka disease complex on banana suggests a link between parallel evolutionary changes in Pseudocercospora fijiensis and Pseudocercospora eumusae and increased virulence on the banana host.</title>
        <authorList>
            <person name="Chang T.-C."/>
            <person name="Salvucci A."/>
            <person name="Crous P.W."/>
            <person name="Stergiopoulos I."/>
        </authorList>
    </citation>
    <scope>NUCLEOTIDE SEQUENCE [LARGE SCALE GENOMIC DNA]</scope>
    <source>
        <strain evidence="2 3">CBS 114824</strain>
    </source>
</reference>
<feature type="region of interest" description="Disordered" evidence="1">
    <location>
        <begin position="244"/>
        <end position="293"/>
    </location>
</feature>
<dbReference type="OrthoDB" id="409136at2759"/>
<name>A0A139HK07_9PEZI</name>
<dbReference type="AlphaFoldDB" id="A0A139HK07"/>
<sequence length="293" mass="32864">MSYSRYDPGDTSDSETEPKHDSVSTRQSRRSSSDHRIAVWTRGQEQDFHHRTLVPQYRYETQGGQCSASPPQSDTFSNTMTRGTNYDSMASSRTPSLTSSSSTRRTSGSSARTASISSMPNHYILEEDDDGNLIAPASRRGTLQCPLAFLGCQEWFDDPIQWEAHHRSHYRGQLPRSTACPFQGCGEEFQGQSSQEAWTRRWNHIVTCPRRTSGVNTNPSRSLSNHLWRIGIVSNAQEQLYRQTGSLSTSAPYLESNSSSRDRRRERRAEDYRSPRSAGPGGSGSGGTYVLHR</sequence>
<keyword evidence="3" id="KW-1185">Reference proteome</keyword>
<feature type="compositionally biased region" description="Polar residues" evidence="1">
    <location>
        <begin position="62"/>
        <end position="87"/>
    </location>
</feature>
<protein>
    <submittedName>
        <fullName evidence="2">Uncharacterized protein</fullName>
    </submittedName>
</protein>
<organism evidence="2 3">
    <name type="scientific">Pseudocercospora eumusae</name>
    <dbReference type="NCBI Taxonomy" id="321146"/>
    <lineage>
        <taxon>Eukaryota</taxon>
        <taxon>Fungi</taxon>
        <taxon>Dikarya</taxon>
        <taxon>Ascomycota</taxon>
        <taxon>Pezizomycotina</taxon>
        <taxon>Dothideomycetes</taxon>
        <taxon>Dothideomycetidae</taxon>
        <taxon>Mycosphaerellales</taxon>
        <taxon>Mycosphaerellaceae</taxon>
        <taxon>Pseudocercospora</taxon>
    </lineage>
</organism>
<accession>A0A139HK07</accession>
<proteinExistence type="predicted"/>
<evidence type="ECO:0000256" key="1">
    <source>
        <dbReference type="SAM" id="MobiDB-lite"/>
    </source>
</evidence>
<evidence type="ECO:0000313" key="2">
    <source>
        <dbReference type="EMBL" id="KXT02838.1"/>
    </source>
</evidence>
<comment type="caution">
    <text evidence="2">The sequence shown here is derived from an EMBL/GenBank/DDBJ whole genome shotgun (WGS) entry which is preliminary data.</text>
</comment>
<dbReference type="STRING" id="321146.A0A139HK07"/>
<feature type="region of interest" description="Disordered" evidence="1">
    <location>
        <begin position="1"/>
        <end position="43"/>
    </location>
</feature>
<gene>
    <name evidence="2" type="ORF">AC578_5382</name>
</gene>
<dbReference type="Proteomes" id="UP000070133">
    <property type="component" value="Unassembled WGS sequence"/>
</dbReference>
<evidence type="ECO:0000313" key="3">
    <source>
        <dbReference type="Proteomes" id="UP000070133"/>
    </source>
</evidence>
<feature type="compositionally biased region" description="Basic and acidic residues" evidence="1">
    <location>
        <begin position="260"/>
        <end position="274"/>
    </location>
</feature>
<dbReference type="EMBL" id="LFZN01000037">
    <property type="protein sequence ID" value="KXT02838.1"/>
    <property type="molecule type" value="Genomic_DNA"/>
</dbReference>
<feature type="region of interest" description="Disordered" evidence="1">
    <location>
        <begin position="61"/>
        <end position="115"/>
    </location>
</feature>